<gene>
    <name evidence="2" type="ORF">PENTCL1PPCAC_3709</name>
</gene>
<dbReference type="InterPro" id="IPR053220">
    <property type="entry name" value="Nematode_rcpt-like_serp_H"/>
</dbReference>
<accession>A0AAV5SN08</accession>
<proteinExistence type="predicted"/>
<dbReference type="AlphaFoldDB" id="A0AAV5SN08"/>
<comment type="caution">
    <text evidence="2">The sequence shown here is derived from an EMBL/GenBank/DDBJ whole genome shotgun (WGS) entry which is preliminary data.</text>
</comment>
<reference evidence="2" key="1">
    <citation type="submission" date="2023-10" db="EMBL/GenBank/DDBJ databases">
        <title>Genome assembly of Pristionchus species.</title>
        <authorList>
            <person name="Yoshida K."/>
            <person name="Sommer R.J."/>
        </authorList>
    </citation>
    <scope>NUCLEOTIDE SEQUENCE</scope>
    <source>
        <strain evidence="2">RS0144</strain>
    </source>
</reference>
<keyword evidence="1" id="KW-0812">Transmembrane</keyword>
<feature type="transmembrane region" description="Helical" evidence="1">
    <location>
        <begin position="50"/>
        <end position="70"/>
    </location>
</feature>
<name>A0AAV5SN08_9BILA</name>
<evidence type="ECO:0008006" key="4">
    <source>
        <dbReference type="Google" id="ProtNLM"/>
    </source>
</evidence>
<dbReference type="PANTHER" id="PTHR22941">
    <property type="entry name" value="SERPENTINE RECEPTOR"/>
    <property type="match status" value="1"/>
</dbReference>
<feature type="non-terminal residue" evidence="2">
    <location>
        <position position="86"/>
    </location>
</feature>
<dbReference type="EMBL" id="BTSX01000001">
    <property type="protein sequence ID" value="GMS81534.1"/>
    <property type="molecule type" value="Genomic_DNA"/>
</dbReference>
<protein>
    <recommendedName>
        <fullName evidence="4">G protein-coupled receptor</fullName>
    </recommendedName>
</protein>
<dbReference type="PANTHER" id="PTHR22941:SF26">
    <property type="entry name" value="SERPENTINE RECEPTOR, CLASS H"/>
    <property type="match status" value="1"/>
</dbReference>
<keyword evidence="3" id="KW-1185">Reference proteome</keyword>
<evidence type="ECO:0000313" key="3">
    <source>
        <dbReference type="Proteomes" id="UP001432027"/>
    </source>
</evidence>
<keyword evidence="1" id="KW-1133">Transmembrane helix</keyword>
<evidence type="ECO:0000313" key="2">
    <source>
        <dbReference type="EMBL" id="GMS81534.1"/>
    </source>
</evidence>
<organism evidence="2 3">
    <name type="scientific">Pristionchus entomophagus</name>
    <dbReference type="NCBI Taxonomy" id="358040"/>
    <lineage>
        <taxon>Eukaryota</taxon>
        <taxon>Metazoa</taxon>
        <taxon>Ecdysozoa</taxon>
        <taxon>Nematoda</taxon>
        <taxon>Chromadorea</taxon>
        <taxon>Rhabditida</taxon>
        <taxon>Rhabditina</taxon>
        <taxon>Diplogasteromorpha</taxon>
        <taxon>Diplogasteroidea</taxon>
        <taxon>Neodiplogasteridae</taxon>
        <taxon>Pristionchus</taxon>
    </lineage>
</organism>
<evidence type="ECO:0000256" key="1">
    <source>
        <dbReference type="SAM" id="Phobius"/>
    </source>
</evidence>
<dbReference type="Pfam" id="PF10317">
    <property type="entry name" value="7TM_GPCR_Srd"/>
    <property type="match status" value="1"/>
</dbReference>
<sequence length="86" mass="9392">MVSTGIVTVVICYGFVPIVLVTMIGQTLIELKHGMYHASPSTKRYQKRAVTSLIFQGVVPGLIYVLPAFIEAGLYMQTISMGQENA</sequence>
<dbReference type="InterPro" id="IPR019421">
    <property type="entry name" value="7TM_GPCR_serpentine_rcpt_Srd"/>
</dbReference>
<keyword evidence="1" id="KW-0472">Membrane</keyword>
<dbReference type="Proteomes" id="UP001432027">
    <property type="component" value="Unassembled WGS sequence"/>
</dbReference>
<feature type="transmembrane region" description="Helical" evidence="1">
    <location>
        <begin position="6"/>
        <end position="29"/>
    </location>
</feature>